<evidence type="ECO:0000256" key="1">
    <source>
        <dbReference type="ARBA" id="ARBA00022448"/>
    </source>
</evidence>
<evidence type="ECO:0000256" key="2">
    <source>
        <dbReference type="ARBA" id="ARBA00022723"/>
    </source>
</evidence>
<comment type="function">
    <text evidence="6">Ferredoxins are iron-sulfur proteins that transfer electrons in a wide variety of metabolic reactions.</text>
</comment>
<dbReference type="GO" id="GO:0009055">
    <property type="term" value="F:electron transfer activity"/>
    <property type="evidence" value="ECO:0007669"/>
    <property type="project" value="UniProtKB-UniRule"/>
</dbReference>
<evidence type="ECO:0000259" key="7">
    <source>
        <dbReference type="PROSITE" id="PS51379"/>
    </source>
</evidence>
<protein>
    <recommendedName>
        <fullName evidence="6">Ferredoxin</fullName>
    </recommendedName>
</protein>
<feature type="domain" description="4Fe-4S ferredoxin-type" evidence="7">
    <location>
        <begin position="1"/>
        <end position="29"/>
    </location>
</feature>
<dbReference type="GO" id="GO:0005506">
    <property type="term" value="F:iron ion binding"/>
    <property type="evidence" value="ECO:0007669"/>
    <property type="project" value="UniProtKB-UniRule"/>
</dbReference>
<dbReference type="Proteomes" id="UP001169242">
    <property type="component" value="Unassembled WGS sequence"/>
</dbReference>
<evidence type="ECO:0000256" key="3">
    <source>
        <dbReference type="ARBA" id="ARBA00022982"/>
    </source>
</evidence>
<dbReference type="PROSITE" id="PS51379">
    <property type="entry name" value="4FE4S_FER_2"/>
    <property type="match status" value="1"/>
</dbReference>
<dbReference type="PANTHER" id="PTHR36923">
    <property type="entry name" value="FERREDOXIN"/>
    <property type="match status" value="1"/>
</dbReference>
<evidence type="ECO:0000256" key="6">
    <source>
        <dbReference type="RuleBase" id="RU368020"/>
    </source>
</evidence>
<keyword evidence="4 6" id="KW-0408">Iron</keyword>
<dbReference type="PRINTS" id="PR00352">
    <property type="entry name" value="3FE4SFRDOXIN"/>
</dbReference>
<dbReference type="AlphaFoldDB" id="A0AA42DLC3"/>
<dbReference type="Pfam" id="PF13370">
    <property type="entry name" value="Fer4_13"/>
    <property type="match status" value="1"/>
</dbReference>
<keyword evidence="1 6" id="KW-0813">Transport</keyword>
<dbReference type="PANTHER" id="PTHR36923:SF3">
    <property type="entry name" value="FERREDOXIN"/>
    <property type="match status" value="1"/>
</dbReference>
<evidence type="ECO:0000313" key="9">
    <source>
        <dbReference type="Proteomes" id="UP001169242"/>
    </source>
</evidence>
<keyword evidence="9" id="KW-1185">Reference proteome</keyword>
<reference evidence="8" key="1">
    <citation type="journal article" date="2023" name="Int. J. Syst. Evol. Microbiol.">
        <title>&lt;i&gt;Holtiella tumoricola&lt;/i&gt; gen. nov. sp. nov., isolated from a human clinical sample.</title>
        <authorList>
            <person name="Allen-Vercoe E."/>
            <person name="Daigneault M.C."/>
            <person name="Vancuren S.J."/>
            <person name="Cochrane K."/>
            <person name="O'Neal L.L."/>
            <person name="Sankaranarayanan K."/>
            <person name="Lawson P.A."/>
        </authorList>
    </citation>
    <scope>NUCLEOTIDE SEQUENCE</scope>
    <source>
        <strain evidence="8">CC70A</strain>
    </source>
</reference>
<comment type="caution">
    <text evidence="8">The sequence shown here is derived from an EMBL/GenBank/DDBJ whole genome shotgun (WGS) entry which is preliminary data.</text>
</comment>
<dbReference type="InterPro" id="IPR051269">
    <property type="entry name" value="Fe-S_cluster_ET"/>
</dbReference>
<keyword evidence="5 6" id="KW-0411">Iron-sulfur</keyword>
<sequence>MKARVDKDTCIGCGLCPATCPEVFSLEDDGLAVAIEGDIPEDVTEEAEAARDGCPVSAIDIDED</sequence>
<dbReference type="Gene3D" id="3.30.70.20">
    <property type="match status" value="1"/>
</dbReference>
<dbReference type="GO" id="GO:0051536">
    <property type="term" value="F:iron-sulfur cluster binding"/>
    <property type="evidence" value="ECO:0007669"/>
    <property type="project" value="UniProtKB-KW"/>
</dbReference>
<evidence type="ECO:0000313" key="8">
    <source>
        <dbReference type="EMBL" id="MDA3731182.1"/>
    </source>
</evidence>
<keyword evidence="2 6" id="KW-0479">Metal-binding</keyword>
<dbReference type="SUPFAM" id="SSF54862">
    <property type="entry name" value="4Fe-4S ferredoxins"/>
    <property type="match status" value="1"/>
</dbReference>
<keyword evidence="3 6" id="KW-0249">Electron transport</keyword>
<organism evidence="8 9">
    <name type="scientific">Holtiella tumoricola</name>
    <dbReference type="NCBI Taxonomy" id="3018743"/>
    <lineage>
        <taxon>Bacteria</taxon>
        <taxon>Bacillati</taxon>
        <taxon>Bacillota</taxon>
        <taxon>Clostridia</taxon>
        <taxon>Lachnospirales</taxon>
        <taxon>Cellulosilyticaceae</taxon>
        <taxon>Holtiella</taxon>
    </lineage>
</organism>
<dbReference type="RefSeq" id="WP_053982542.1">
    <property type="nucleotide sequence ID" value="NZ_JAQIFT010000028.1"/>
</dbReference>
<dbReference type="InterPro" id="IPR001080">
    <property type="entry name" value="3Fe4S_ferredoxin"/>
</dbReference>
<evidence type="ECO:0000256" key="4">
    <source>
        <dbReference type="ARBA" id="ARBA00023004"/>
    </source>
</evidence>
<dbReference type="InterPro" id="IPR017896">
    <property type="entry name" value="4Fe4S_Fe-S-bd"/>
</dbReference>
<evidence type="ECO:0000256" key="5">
    <source>
        <dbReference type="ARBA" id="ARBA00023014"/>
    </source>
</evidence>
<gene>
    <name evidence="8" type="ORF">PBV87_06725</name>
</gene>
<dbReference type="EMBL" id="JAQIFT010000028">
    <property type="protein sequence ID" value="MDA3731182.1"/>
    <property type="molecule type" value="Genomic_DNA"/>
</dbReference>
<proteinExistence type="predicted"/>
<accession>A0AA42DLC3</accession>
<name>A0AA42DLC3_9FIRM</name>